<feature type="transmembrane region" description="Helical" evidence="1">
    <location>
        <begin position="34"/>
        <end position="53"/>
    </location>
</feature>
<keyword evidence="1" id="KW-0812">Transmembrane</keyword>
<keyword evidence="1" id="KW-0472">Membrane</keyword>
<proteinExistence type="predicted"/>
<dbReference type="EMBL" id="JAOYFB010000001">
    <property type="protein sequence ID" value="KAK4002886.1"/>
    <property type="molecule type" value="Genomic_DNA"/>
</dbReference>
<keyword evidence="1" id="KW-1133">Transmembrane helix</keyword>
<gene>
    <name evidence="2" type="ORF">OUZ56_004680</name>
</gene>
<reference evidence="2 3" key="1">
    <citation type="journal article" date="2023" name="Nucleic Acids Res.">
        <title>The hologenome of Daphnia magna reveals possible DNA methylation and microbiome-mediated evolution of the host genome.</title>
        <authorList>
            <person name="Chaturvedi A."/>
            <person name="Li X."/>
            <person name="Dhandapani V."/>
            <person name="Marshall H."/>
            <person name="Kissane S."/>
            <person name="Cuenca-Cambronero M."/>
            <person name="Asole G."/>
            <person name="Calvet F."/>
            <person name="Ruiz-Romero M."/>
            <person name="Marangio P."/>
            <person name="Guigo R."/>
            <person name="Rago D."/>
            <person name="Mirbahai L."/>
            <person name="Eastwood N."/>
            <person name="Colbourne J.K."/>
            <person name="Zhou J."/>
            <person name="Mallon E."/>
            <person name="Orsini L."/>
        </authorList>
    </citation>
    <scope>NUCLEOTIDE SEQUENCE [LARGE SCALE GENOMIC DNA]</scope>
    <source>
        <strain evidence="2">LRV0_1</strain>
    </source>
</reference>
<comment type="caution">
    <text evidence="2">The sequence shown here is derived from an EMBL/GenBank/DDBJ whole genome shotgun (WGS) entry which is preliminary data.</text>
</comment>
<keyword evidence="3" id="KW-1185">Reference proteome</keyword>
<name>A0ABQ9YQI9_9CRUS</name>
<dbReference type="Proteomes" id="UP001234178">
    <property type="component" value="Unassembled WGS sequence"/>
</dbReference>
<accession>A0ABQ9YQI9</accession>
<sequence>MSRIEYSQRVMLYNICSFPNVHSSSSASKRLAPANRAAGLPALFFVFCALLNAQGFRLPYRRNGC</sequence>
<evidence type="ECO:0000313" key="3">
    <source>
        <dbReference type="Proteomes" id="UP001234178"/>
    </source>
</evidence>
<protein>
    <submittedName>
        <fullName evidence="2">Uncharacterized protein</fullName>
    </submittedName>
</protein>
<organism evidence="2 3">
    <name type="scientific">Daphnia magna</name>
    <dbReference type="NCBI Taxonomy" id="35525"/>
    <lineage>
        <taxon>Eukaryota</taxon>
        <taxon>Metazoa</taxon>
        <taxon>Ecdysozoa</taxon>
        <taxon>Arthropoda</taxon>
        <taxon>Crustacea</taxon>
        <taxon>Branchiopoda</taxon>
        <taxon>Diplostraca</taxon>
        <taxon>Cladocera</taxon>
        <taxon>Anomopoda</taxon>
        <taxon>Daphniidae</taxon>
        <taxon>Daphnia</taxon>
    </lineage>
</organism>
<evidence type="ECO:0000313" key="2">
    <source>
        <dbReference type="EMBL" id="KAK4002886.1"/>
    </source>
</evidence>
<evidence type="ECO:0000256" key="1">
    <source>
        <dbReference type="SAM" id="Phobius"/>
    </source>
</evidence>